<name>A0AAE0T691_9BIVA</name>
<reference evidence="2" key="2">
    <citation type="journal article" date="2021" name="Genome Biol. Evol.">
        <title>Developing a high-quality reference genome for a parasitic bivalve with doubly uniparental inheritance (Bivalvia: Unionida).</title>
        <authorList>
            <person name="Smith C.H."/>
        </authorList>
    </citation>
    <scope>NUCLEOTIDE SEQUENCE</scope>
    <source>
        <strain evidence="2">CHS0354</strain>
        <tissue evidence="2">Mantle</tissue>
    </source>
</reference>
<evidence type="ECO:0000256" key="1">
    <source>
        <dbReference type="SAM" id="MobiDB-lite"/>
    </source>
</evidence>
<sequence length="100" mass="11692">MDYKRKWVRDTQNDAREKQGLPNNATRDYKRQNARFCKAKEINTRHGVIMARCEEGDSGQAILNSSTCFAEISLYQKERLYLILIAKQPKRSENNPTKEL</sequence>
<reference evidence="2" key="3">
    <citation type="submission" date="2023-05" db="EMBL/GenBank/DDBJ databases">
        <authorList>
            <person name="Smith C.H."/>
        </authorList>
    </citation>
    <scope>NUCLEOTIDE SEQUENCE</scope>
    <source>
        <strain evidence="2">CHS0354</strain>
        <tissue evidence="2">Mantle</tissue>
    </source>
</reference>
<feature type="region of interest" description="Disordered" evidence="1">
    <location>
        <begin position="1"/>
        <end position="27"/>
    </location>
</feature>
<feature type="compositionally biased region" description="Basic and acidic residues" evidence="1">
    <location>
        <begin position="1"/>
        <end position="19"/>
    </location>
</feature>
<protein>
    <submittedName>
        <fullName evidence="2">Uncharacterized protein</fullName>
    </submittedName>
</protein>
<proteinExistence type="predicted"/>
<accession>A0AAE0T691</accession>
<dbReference type="AlphaFoldDB" id="A0AAE0T691"/>
<evidence type="ECO:0000313" key="2">
    <source>
        <dbReference type="EMBL" id="KAK3604506.1"/>
    </source>
</evidence>
<keyword evidence="3" id="KW-1185">Reference proteome</keyword>
<comment type="caution">
    <text evidence="2">The sequence shown here is derived from an EMBL/GenBank/DDBJ whole genome shotgun (WGS) entry which is preliminary data.</text>
</comment>
<gene>
    <name evidence="2" type="ORF">CHS0354_001188</name>
</gene>
<dbReference type="Proteomes" id="UP001195483">
    <property type="component" value="Unassembled WGS sequence"/>
</dbReference>
<reference evidence="2" key="1">
    <citation type="journal article" date="2021" name="Genome Biol. Evol.">
        <title>A High-Quality Reference Genome for a Parasitic Bivalve with Doubly Uniparental Inheritance (Bivalvia: Unionida).</title>
        <authorList>
            <person name="Smith C.H."/>
        </authorList>
    </citation>
    <scope>NUCLEOTIDE SEQUENCE</scope>
    <source>
        <strain evidence="2">CHS0354</strain>
    </source>
</reference>
<organism evidence="2 3">
    <name type="scientific">Potamilus streckersoni</name>
    <dbReference type="NCBI Taxonomy" id="2493646"/>
    <lineage>
        <taxon>Eukaryota</taxon>
        <taxon>Metazoa</taxon>
        <taxon>Spiralia</taxon>
        <taxon>Lophotrochozoa</taxon>
        <taxon>Mollusca</taxon>
        <taxon>Bivalvia</taxon>
        <taxon>Autobranchia</taxon>
        <taxon>Heteroconchia</taxon>
        <taxon>Palaeoheterodonta</taxon>
        <taxon>Unionida</taxon>
        <taxon>Unionoidea</taxon>
        <taxon>Unionidae</taxon>
        <taxon>Ambleminae</taxon>
        <taxon>Lampsilini</taxon>
        <taxon>Potamilus</taxon>
    </lineage>
</organism>
<evidence type="ECO:0000313" key="3">
    <source>
        <dbReference type="Proteomes" id="UP001195483"/>
    </source>
</evidence>
<dbReference type="EMBL" id="JAEAOA010000121">
    <property type="protein sequence ID" value="KAK3604506.1"/>
    <property type="molecule type" value="Genomic_DNA"/>
</dbReference>